<dbReference type="PANTHER" id="PTHR23028">
    <property type="entry name" value="ACETYLTRANSFERASE"/>
    <property type="match status" value="1"/>
</dbReference>
<proteinExistence type="predicted"/>
<keyword evidence="3" id="KW-0808">Transferase</keyword>
<protein>
    <submittedName>
        <fullName evidence="3">Acyltransferase</fullName>
    </submittedName>
</protein>
<keyword evidence="1" id="KW-0472">Membrane</keyword>
<comment type="caution">
    <text evidence="3">The sequence shown here is derived from an EMBL/GenBank/DDBJ whole genome shotgun (WGS) entry which is preliminary data.</text>
</comment>
<feature type="transmembrane region" description="Helical" evidence="1">
    <location>
        <begin position="313"/>
        <end position="334"/>
    </location>
</feature>
<dbReference type="EMBL" id="JARESE010000056">
    <property type="protein sequence ID" value="MDE8653214.1"/>
    <property type="molecule type" value="Genomic_DNA"/>
</dbReference>
<evidence type="ECO:0000313" key="3">
    <source>
        <dbReference type="EMBL" id="MDE8653214.1"/>
    </source>
</evidence>
<keyword evidence="1" id="KW-0812">Transmembrane</keyword>
<feature type="domain" description="Acyltransferase 3" evidence="2">
    <location>
        <begin position="19"/>
        <end position="331"/>
    </location>
</feature>
<evidence type="ECO:0000313" key="4">
    <source>
        <dbReference type="Proteomes" id="UP001216253"/>
    </source>
</evidence>
<dbReference type="Pfam" id="PF01757">
    <property type="entry name" value="Acyl_transf_3"/>
    <property type="match status" value="1"/>
</dbReference>
<dbReference type="RefSeq" id="WP_275229325.1">
    <property type="nucleotide sequence ID" value="NZ_JARESE010000056.1"/>
</dbReference>
<sequence length="359" mass="39226">MRAPNPAETASHGADRYVTLDGMRGIAALAVALFHFDQSLVPHGYLAVDFFFALSGFVLYRAYRPRWEAGLGTRQFLLQRVVRLYPLFLLGVLLTTALAVHKVTHGLPFGLDLRGIAVSAMFNAAMLPSPMDMPLFPLNVPSWSLFFELVANVALIVLLFRLPRLALAAICVFAAVNLAPIILDHGSGNIGALWGEYGVALLRTAFSFTFGVLVGTLPQDHARPSGPGLLCFVLIVVVLAAQVSRFSVAAYDLGAILVASPVLLLIGTRVEPGRFIAPVATFVGDMSYALYAVHWAFIGLFRHIRDTLHIPQLPMAAIFLGAMLALAWLCVRWFDAPMRRRMGQWIAPRQTARVPLPNV</sequence>
<feature type="transmembrane region" description="Helical" evidence="1">
    <location>
        <begin position="44"/>
        <end position="63"/>
    </location>
</feature>
<dbReference type="Proteomes" id="UP001216253">
    <property type="component" value="Unassembled WGS sequence"/>
</dbReference>
<evidence type="ECO:0000256" key="1">
    <source>
        <dbReference type="SAM" id="Phobius"/>
    </source>
</evidence>
<feature type="transmembrane region" description="Helical" evidence="1">
    <location>
        <begin position="165"/>
        <end position="183"/>
    </location>
</feature>
<feature type="transmembrane region" description="Helical" evidence="1">
    <location>
        <begin position="226"/>
        <end position="243"/>
    </location>
</feature>
<dbReference type="GO" id="GO:0016746">
    <property type="term" value="F:acyltransferase activity"/>
    <property type="evidence" value="ECO:0007669"/>
    <property type="project" value="UniProtKB-KW"/>
</dbReference>
<feature type="transmembrane region" description="Helical" evidence="1">
    <location>
        <begin position="195"/>
        <end position="214"/>
    </location>
</feature>
<organism evidence="3 4">
    <name type="scientific">Novosphingobium album</name>
    <name type="common">ex Liu et al. 2023</name>
    <dbReference type="NCBI Taxonomy" id="3031130"/>
    <lineage>
        <taxon>Bacteria</taxon>
        <taxon>Pseudomonadati</taxon>
        <taxon>Pseudomonadota</taxon>
        <taxon>Alphaproteobacteria</taxon>
        <taxon>Sphingomonadales</taxon>
        <taxon>Sphingomonadaceae</taxon>
        <taxon>Novosphingobium</taxon>
    </lineage>
</organism>
<feature type="transmembrane region" description="Helical" evidence="1">
    <location>
        <begin position="84"/>
        <end position="104"/>
    </location>
</feature>
<dbReference type="InterPro" id="IPR002656">
    <property type="entry name" value="Acyl_transf_3_dom"/>
</dbReference>
<keyword evidence="4" id="KW-1185">Reference proteome</keyword>
<feature type="transmembrane region" description="Helical" evidence="1">
    <location>
        <begin position="279"/>
        <end position="301"/>
    </location>
</feature>
<accession>A0ABT5WTL1</accession>
<dbReference type="InterPro" id="IPR050879">
    <property type="entry name" value="Acyltransferase_3"/>
</dbReference>
<reference evidence="3 4" key="1">
    <citation type="submission" date="2023-03" db="EMBL/GenBank/DDBJ databases">
        <title>NovoSphingobium album sp. nov. isolated from polycyclic aromatic hydrocarbons- and heavy-metal polluted soil.</title>
        <authorList>
            <person name="Liu Z."/>
            <person name="Wang K."/>
        </authorList>
    </citation>
    <scope>NUCLEOTIDE SEQUENCE [LARGE SCALE GENOMIC DNA]</scope>
    <source>
        <strain evidence="3 4">H3SJ31-1</strain>
    </source>
</reference>
<dbReference type="PANTHER" id="PTHR23028:SF134">
    <property type="entry name" value="PUTATIVE (AFU_ORTHOLOGUE AFUA_4G08520)-RELATED"/>
    <property type="match status" value="1"/>
</dbReference>
<name>A0ABT5WTL1_9SPHN</name>
<feature type="transmembrane region" description="Helical" evidence="1">
    <location>
        <begin position="140"/>
        <end position="160"/>
    </location>
</feature>
<evidence type="ECO:0000259" key="2">
    <source>
        <dbReference type="Pfam" id="PF01757"/>
    </source>
</evidence>
<feature type="transmembrane region" description="Helical" evidence="1">
    <location>
        <begin position="249"/>
        <end position="267"/>
    </location>
</feature>
<gene>
    <name evidence="3" type="ORF">PYV00_16050</name>
</gene>
<keyword evidence="1" id="KW-1133">Transmembrane helix</keyword>
<keyword evidence="3" id="KW-0012">Acyltransferase</keyword>